<dbReference type="Gene3D" id="3.30.1360.120">
    <property type="entry name" value="Probable tRNA modification gtpase trme, domain 1"/>
    <property type="match status" value="1"/>
</dbReference>
<dbReference type="SUPFAM" id="SSF103025">
    <property type="entry name" value="Folate-binding domain"/>
    <property type="match status" value="1"/>
</dbReference>
<feature type="non-terminal residue" evidence="2">
    <location>
        <position position="240"/>
    </location>
</feature>
<feature type="domain" description="GCVT N-terminal" evidence="1">
    <location>
        <begin position="2"/>
        <end position="203"/>
    </location>
</feature>
<dbReference type="InterPro" id="IPR006222">
    <property type="entry name" value="GCVT_N"/>
</dbReference>
<dbReference type="GO" id="GO:0005739">
    <property type="term" value="C:mitochondrion"/>
    <property type="evidence" value="ECO:0007669"/>
    <property type="project" value="TreeGrafter"/>
</dbReference>
<protein>
    <recommendedName>
        <fullName evidence="1">GCVT N-terminal domain-containing protein</fullName>
    </recommendedName>
</protein>
<dbReference type="EMBL" id="UINC01209344">
    <property type="protein sequence ID" value="SVE32324.1"/>
    <property type="molecule type" value="Genomic_DNA"/>
</dbReference>
<feature type="non-terminal residue" evidence="2">
    <location>
        <position position="1"/>
    </location>
</feature>
<dbReference type="PANTHER" id="PTHR43757">
    <property type="entry name" value="AMINOMETHYLTRANSFERASE"/>
    <property type="match status" value="1"/>
</dbReference>
<gene>
    <name evidence="2" type="ORF">METZ01_LOCUS485178</name>
</gene>
<dbReference type="Pfam" id="PF01571">
    <property type="entry name" value="GCV_T"/>
    <property type="match status" value="1"/>
</dbReference>
<proteinExistence type="predicted"/>
<name>A0A383CJM2_9ZZZZ</name>
<evidence type="ECO:0000313" key="2">
    <source>
        <dbReference type="EMBL" id="SVE32324.1"/>
    </source>
</evidence>
<accession>A0A383CJM2</accession>
<dbReference type="InterPro" id="IPR027266">
    <property type="entry name" value="TrmE/GcvT-like"/>
</dbReference>
<evidence type="ECO:0000259" key="1">
    <source>
        <dbReference type="Pfam" id="PF01571"/>
    </source>
</evidence>
<dbReference type="PIRSF" id="PIRSF006487">
    <property type="entry name" value="GcvT"/>
    <property type="match status" value="1"/>
</dbReference>
<sequence length="240" mass="27404">VNFLNYLCVSEMNVSVGRIVYTQMLNSDAGTEADITITRLDDDCFMFITSATSHNKDYYWLLSYAKKFNDVIIQDVTKDYGCLSLMGPNSRNYLQSIIDEDISNTSLPFGFSKKVKLAGVECILNRITYVGELGYEIYTPYEKLVDVFETIYSKNKDNPIKLAGYHALNSLRMEKGYLHWGHDIAIEENPYEAGVGFCVNLNKQSPFLGQEALQIKKEKGIKKRKVNFSLSDNSLLLYHY</sequence>
<organism evidence="2">
    <name type="scientific">marine metagenome</name>
    <dbReference type="NCBI Taxonomy" id="408172"/>
    <lineage>
        <taxon>unclassified sequences</taxon>
        <taxon>metagenomes</taxon>
        <taxon>ecological metagenomes</taxon>
    </lineage>
</organism>
<reference evidence="2" key="1">
    <citation type="submission" date="2018-05" db="EMBL/GenBank/DDBJ databases">
        <authorList>
            <person name="Lanie J.A."/>
            <person name="Ng W.-L."/>
            <person name="Kazmierczak K.M."/>
            <person name="Andrzejewski T.M."/>
            <person name="Davidsen T.M."/>
            <person name="Wayne K.J."/>
            <person name="Tettelin H."/>
            <person name="Glass J.I."/>
            <person name="Rusch D."/>
            <person name="Podicherti R."/>
            <person name="Tsui H.-C.T."/>
            <person name="Winkler M.E."/>
        </authorList>
    </citation>
    <scope>NUCLEOTIDE SEQUENCE</scope>
</reference>
<dbReference type="AlphaFoldDB" id="A0A383CJM2"/>
<dbReference type="InterPro" id="IPR028896">
    <property type="entry name" value="GcvT/YgfZ/DmdA"/>
</dbReference>
<dbReference type="PANTHER" id="PTHR43757:SF2">
    <property type="entry name" value="AMINOMETHYLTRANSFERASE, MITOCHONDRIAL"/>
    <property type="match status" value="1"/>
</dbReference>